<dbReference type="AlphaFoldDB" id="A0A6G7YF96"/>
<reference evidence="2 3" key="1">
    <citation type="submission" date="2020-03" db="EMBL/GenBank/DDBJ databases">
        <title>Nocardioides sp. nov., isolated from fish.</title>
        <authorList>
            <person name="Hyun D.-W."/>
            <person name="Bae J.-W."/>
        </authorList>
    </citation>
    <scope>NUCLEOTIDE SEQUENCE [LARGE SCALE GENOMIC DNA]</scope>
    <source>
        <strain evidence="2 3">HDW12A</strain>
    </source>
</reference>
<organism evidence="2 3">
    <name type="scientific">Nocardioides piscis</name>
    <dbReference type="NCBI Taxonomy" id="2714938"/>
    <lineage>
        <taxon>Bacteria</taxon>
        <taxon>Bacillati</taxon>
        <taxon>Actinomycetota</taxon>
        <taxon>Actinomycetes</taxon>
        <taxon>Propionibacteriales</taxon>
        <taxon>Nocardioidaceae</taxon>
        <taxon>Nocardioides</taxon>
    </lineage>
</organism>
<name>A0A6G7YF96_9ACTN</name>
<accession>A0A6G7YF96</accession>
<keyword evidence="3" id="KW-1185">Reference proteome</keyword>
<gene>
    <name evidence="2" type="ORF">G7071_08085</name>
</gene>
<dbReference type="KEGG" id="npi:G7071_08085"/>
<dbReference type="EMBL" id="CP049866">
    <property type="protein sequence ID" value="QIK75399.1"/>
    <property type="molecule type" value="Genomic_DNA"/>
</dbReference>
<protein>
    <submittedName>
        <fullName evidence="2">Uncharacterized protein</fullName>
    </submittedName>
</protein>
<sequence>MTVFSSAEVTITVPAWLTASAAFAPTLSSGLAWASSDEISGRPRCGSSRTAQTSPVSLSTEAKVPPASCWSPRVGSDTRAVASSLADCGSMTWAVPALRSMAATTAPSWTTSSGRSPPPSAKTMASSWLIGLLIRP</sequence>
<feature type="region of interest" description="Disordered" evidence="1">
    <location>
        <begin position="38"/>
        <end position="70"/>
    </location>
</feature>
<evidence type="ECO:0000256" key="1">
    <source>
        <dbReference type="SAM" id="MobiDB-lite"/>
    </source>
</evidence>
<dbReference type="Proteomes" id="UP000502035">
    <property type="component" value="Chromosome"/>
</dbReference>
<proteinExistence type="predicted"/>
<feature type="compositionally biased region" description="Low complexity" evidence="1">
    <location>
        <begin position="104"/>
        <end position="113"/>
    </location>
</feature>
<evidence type="ECO:0000313" key="3">
    <source>
        <dbReference type="Proteomes" id="UP000502035"/>
    </source>
</evidence>
<feature type="compositionally biased region" description="Polar residues" evidence="1">
    <location>
        <begin position="47"/>
        <end position="60"/>
    </location>
</feature>
<evidence type="ECO:0000313" key="2">
    <source>
        <dbReference type="EMBL" id="QIK75399.1"/>
    </source>
</evidence>
<feature type="region of interest" description="Disordered" evidence="1">
    <location>
        <begin position="104"/>
        <end position="123"/>
    </location>
</feature>
<dbReference type="RefSeq" id="WP_166317159.1">
    <property type="nucleotide sequence ID" value="NZ_CP049866.1"/>
</dbReference>